<protein>
    <submittedName>
        <fullName evidence="1">Uncharacterized protein</fullName>
    </submittedName>
</protein>
<evidence type="ECO:0000313" key="1">
    <source>
        <dbReference type="EMBL" id="KAF9886673.1"/>
    </source>
</evidence>
<gene>
    <name evidence="1" type="ORF">FE257_011187</name>
</gene>
<sequence>MSPSLYPGETLVTIAGHPTIYHYSSSSNPPSPNKPLLVLIPGSLHLARIFYGGHPTSSPTNFLTHHLNQQGYDVLSLSYPLETKPPLMPTAASNTFRIPDWGHQAALTTQKVLQETTSHPTTTTTTRPIVLIAWSMAGRMVVPFTVSARALGLDVRLCIGFAATPGFSAIRPVAPGIVCSGEGFFTVPARVEDFCAQIREMEEGNGCGEGEGGSSNGGEIIPREVYLRDYVGGTPINLIGLRLKYDSAISGFVRDEVAHEDETRVLEMGLFPMISAVYPTGVMDASHAIADRATWGFLLTYKLEAMIGEMGGWERFKKKKKKGSKETWEKLVRLVHEAPDRLCMSAPGNHFFFVGERAAREVAAQVDGLVEEAAALEKELREFFI</sequence>
<dbReference type="Gene3D" id="3.40.50.1820">
    <property type="entry name" value="alpha/beta hydrolase"/>
    <property type="match status" value="1"/>
</dbReference>
<dbReference type="SUPFAM" id="SSF53474">
    <property type="entry name" value="alpha/beta-Hydrolases"/>
    <property type="match status" value="1"/>
</dbReference>
<reference evidence="1" key="2">
    <citation type="submission" date="2020-02" db="EMBL/GenBank/DDBJ databases">
        <authorList>
            <person name="Gilchrist C.L.M."/>
            <person name="Chooi Y.-H."/>
        </authorList>
    </citation>
    <scope>NUCLEOTIDE SEQUENCE</scope>
    <source>
        <strain evidence="1">MST-FP2251</strain>
    </source>
</reference>
<organism evidence="1 2">
    <name type="scientific">Aspergillus nanangensis</name>
    <dbReference type="NCBI Taxonomy" id="2582783"/>
    <lineage>
        <taxon>Eukaryota</taxon>
        <taxon>Fungi</taxon>
        <taxon>Dikarya</taxon>
        <taxon>Ascomycota</taxon>
        <taxon>Pezizomycotina</taxon>
        <taxon>Eurotiomycetes</taxon>
        <taxon>Eurotiomycetidae</taxon>
        <taxon>Eurotiales</taxon>
        <taxon>Aspergillaceae</taxon>
        <taxon>Aspergillus</taxon>
        <taxon>Aspergillus subgen. Circumdati</taxon>
    </lineage>
</organism>
<dbReference type="InterPro" id="IPR029058">
    <property type="entry name" value="AB_hydrolase_fold"/>
</dbReference>
<evidence type="ECO:0000313" key="2">
    <source>
        <dbReference type="Proteomes" id="UP001194746"/>
    </source>
</evidence>
<reference evidence="1" key="1">
    <citation type="journal article" date="2019" name="Beilstein J. Org. Chem.">
        <title>Nanangenines: drimane sesquiterpenoids as the dominant metabolite cohort of a novel Australian fungus, Aspergillus nanangensis.</title>
        <authorList>
            <person name="Lacey H.J."/>
            <person name="Gilchrist C.L.M."/>
            <person name="Crombie A."/>
            <person name="Kalaitzis J.A."/>
            <person name="Vuong D."/>
            <person name="Rutledge P.J."/>
            <person name="Turner P."/>
            <person name="Pitt J.I."/>
            <person name="Lacey E."/>
            <person name="Chooi Y.H."/>
            <person name="Piggott A.M."/>
        </authorList>
    </citation>
    <scope>NUCLEOTIDE SEQUENCE</scope>
    <source>
        <strain evidence="1">MST-FP2251</strain>
    </source>
</reference>
<proteinExistence type="predicted"/>
<dbReference type="EMBL" id="VCAU01000073">
    <property type="protein sequence ID" value="KAF9886673.1"/>
    <property type="molecule type" value="Genomic_DNA"/>
</dbReference>
<comment type="caution">
    <text evidence="1">The sequence shown here is derived from an EMBL/GenBank/DDBJ whole genome shotgun (WGS) entry which is preliminary data.</text>
</comment>
<accession>A0AAD4CI80</accession>
<dbReference type="Proteomes" id="UP001194746">
    <property type="component" value="Unassembled WGS sequence"/>
</dbReference>
<keyword evidence="2" id="KW-1185">Reference proteome</keyword>
<name>A0AAD4CI80_ASPNN</name>
<dbReference type="AlphaFoldDB" id="A0AAD4CI80"/>